<keyword evidence="5 12" id="KW-0812">Transmembrane</keyword>
<dbReference type="GO" id="GO:0034220">
    <property type="term" value="P:monoatomic ion transmembrane transport"/>
    <property type="evidence" value="ECO:0007669"/>
    <property type="project" value="UniProtKB-KW"/>
</dbReference>
<evidence type="ECO:0000313" key="13">
    <source>
        <dbReference type="EMBL" id="LAB68261.1"/>
    </source>
</evidence>
<dbReference type="PANTHER" id="PTHR11893">
    <property type="entry name" value="INNEXIN"/>
    <property type="match status" value="1"/>
</dbReference>
<keyword evidence="11 12" id="KW-0407">Ion channel</keyword>
<evidence type="ECO:0000256" key="6">
    <source>
        <dbReference type="ARBA" id="ARBA00022868"/>
    </source>
</evidence>
<evidence type="ECO:0000256" key="3">
    <source>
        <dbReference type="ARBA" id="ARBA00022448"/>
    </source>
</evidence>
<keyword evidence="9 12" id="KW-0406">Ion transport</keyword>
<evidence type="ECO:0000256" key="1">
    <source>
        <dbReference type="ARBA" id="ARBA00004610"/>
    </source>
</evidence>
<evidence type="ECO:0000256" key="11">
    <source>
        <dbReference type="ARBA" id="ARBA00023303"/>
    </source>
</evidence>
<evidence type="ECO:0000256" key="2">
    <source>
        <dbReference type="ARBA" id="ARBA00004651"/>
    </source>
</evidence>
<evidence type="ECO:0000256" key="10">
    <source>
        <dbReference type="ARBA" id="ARBA00023136"/>
    </source>
</evidence>
<keyword evidence="7" id="KW-0965">Cell junction</keyword>
<evidence type="ECO:0000256" key="8">
    <source>
        <dbReference type="ARBA" id="ARBA00022989"/>
    </source>
</evidence>
<feature type="transmembrane region" description="Helical" evidence="12">
    <location>
        <begin position="174"/>
        <end position="197"/>
    </location>
</feature>
<evidence type="ECO:0000256" key="9">
    <source>
        <dbReference type="ARBA" id="ARBA00023065"/>
    </source>
</evidence>
<dbReference type="GO" id="GO:0005886">
    <property type="term" value="C:plasma membrane"/>
    <property type="evidence" value="ECO:0007669"/>
    <property type="project" value="UniProtKB-SubCell"/>
</dbReference>
<keyword evidence="3 12" id="KW-0813">Transport</keyword>
<gene>
    <name evidence="12" type="primary">inx</name>
</gene>
<evidence type="ECO:0000256" key="5">
    <source>
        <dbReference type="ARBA" id="ARBA00022692"/>
    </source>
</evidence>
<keyword evidence="6" id="KW-0303">Gap junction</keyword>
<keyword evidence="10 12" id="KW-0472">Membrane</keyword>
<dbReference type="PRINTS" id="PR01262">
    <property type="entry name" value="INNEXIN"/>
</dbReference>
<dbReference type="AlphaFoldDB" id="A0A2P2I2N3"/>
<keyword evidence="4" id="KW-1003">Cell membrane</keyword>
<dbReference type="PANTHER" id="PTHR11893:SF36">
    <property type="entry name" value="INNEXIN-5"/>
    <property type="match status" value="1"/>
</dbReference>
<feature type="transmembrane region" description="Helical" evidence="12">
    <location>
        <begin position="108"/>
        <end position="130"/>
    </location>
</feature>
<evidence type="ECO:0000256" key="4">
    <source>
        <dbReference type="ARBA" id="ARBA00022475"/>
    </source>
</evidence>
<evidence type="ECO:0000256" key="7">
    <source>
        <dbReference type="ARBA" id="ARBA00022949"/>
    </source>
</evidence>
<name>A0A2P2I2N3_9CRUS</name>
<dbReference type="GO" id="GO:0005243">
    <property type="term" value="F:gap junction channel activity"/>
    <property type="evidence" value="ECO:0007669"/>
    <property type="project" value="TreeGrafter"/>
</dbReference>
<comment type="function">
    <text evidence="12">Structural component of the gap junctions.</text>
</comment>
<dbReference type="Pfam" id="PF00876">
    <property type="entry name" value="Innexin"/>
    <property type="match status" value="1"/>
</dbReference>
<accession>A0A2P2I2N3</accession>
<keyword evidence="8 12" id="KW-1133">Transmembrane helix</keyword>
<protein>
    <recommendedName>
        <fullName evidence="12">Innexin</fullName>
    </recommendedName>
</protein>
<comment type="similarity">
    <text evidence="12">Belongs to the pannexin family.</text>
</comment>
<comment type="caution">
    <text evidence="12">Lacks conserved residue(s) required for the propagation of feature annotation.</text>
</comment>
<organism evidence="13">
    <name type="scientific">Hirondellea gigas</name>
    <dbReference type="NCBI Taxonomy" id="1518452"/>
    <lineage>
        <taxon>Eukaryota</taxon>
        <taxon>Metazoa</taxon>
        <taxon>Ecdysozoa</taxon>
        <taxon>Arthropoda</taxon>
        <taxon>Crustacea</taxon>
        <taxon>Multicrustacea</taxon>
        <taxon>Malacostraca</taxon>
        <taxon>Eumalacostraca</taxon>
        <taxon>Peracarida</taxon>
        <taxon>Amphipoda</taxon>
        <taxon>Amphilochidea</taxon>
        <taxon>Lysianassida</taxon>
        <taxon>Lysianassidira</taxon>
        <taxon>Lysianassoidea</taxon>
        <taxon>Lysianassidae</taxon>
        <taxon>Hirondellea</taxon>
    </lineage>
</organism>
<dbReference type="PROSITE" id="PS51013">
    <property type="entry name" value="PANNEXIN"/>
    <property type="match status" value="1"/>
</dbReference>
<comment type="subcellular location">
    <subcellularLocation>
        <location evidence="1">Cell junction</location>
        <location evidence="1">Gap junction</location>
    </subcellularLocation>
    <subcellularLocation>
        <location evidence="2 12">Cell membrane</location>
        <topology evidence="2 12">Multi-pass membrane protein</topology>
    </subcellularLocation>
</comment>
<proteinExistence type="evidence at transcript level"/>
<sequence length="356" mass="40918">MLSLFSDVKNQIKFKKEHPTIETWVFKAMKLSMLTTLLACILVTAKTYIGDNINCVTGFVKQEHKAIETYCFISTTFSMVNLTESDSPYHGVGPVGSATDDDMKRHAYYQWVPMVLAIQTAVLYFPRWVWKNLLDKNKFTSILGDLSVLHIDAEPTKKIEQSARYMASSLNQHMIYAVTFLLCEIATFAISFGNLFFTDWFLGGDFFSYGKGALHYISGDITDMNNPLNEVFPKIAKCTWRKFGPTGSIQSFDAMCVLPLNIVNEKTFIMLWLVYIITCSIIGVVLVLHIALAFAKPVRDKVILRRIKNFETRHKYDQLKGKMDYGSWFLFYHLSKSMVGKYFEDWIELVHMHVTK</sequence>
<dbReference type="InterPro" id="IPR000990">
    <property type="entry name" value="Innexin"/>
</dbReference>
<dbReference type="GO" id="GO:0005921">
    <property type="term" value="C:gap junction"/>
    <property type="evidence" value="ECO:0007669"/>
    <property type="project" value="UniProtKB-SubCell"/>
</dbReference>
<reference evidence="13" key="1">
    <citation type="journal article" date="2018" name="Biosci. Biotechnol. Biochem.">
        <title>Polysaccharide hydrolase of the hadal zone amphipods Hirondellea gigas.</title>
        <authorList>
            <person name="Kobayashi H."/>
            <person name="Nagahama T."/>
            <person name="Arai W."/>
            <person name="Sasagawa Y."/>
            <person name="Umeda M."/>
            <person name="Hayashi T."/>
            <person name="Nikaido I."/>
            <person name="Watanabe H."/>
            <person name="Oguri K."/>
            <person name="Kitazato H."/>
            <person name="Fujioka K."/>
            <person name="Kido Y."/>
            <person name="Takami H."/>
        </authorList>
    </citation>
    <scope>NUCLEOTIDE SEQUENCE</scope>
    <source>
        <tissue evidence="13">Whole body</tissue>
    </source>
</reference>
<evidence type="ECO:0000256" key="12">
    <source>
        <dbReference type="RuleBase" id="RU010713"/>
    </source>
</evidence>
<dbReference type="EMBL" id="IACF01002615">
    <property type="protein sequence ID" value="LAB68261.1"/>
    <property type="molecule type" value="mRNA"/>
</dbReference>
<feature type="transmembrane region" description="Helical" evidence="12">
    <location>
        <begin position="269"/>
        <end position="295"/>
    </location>
</feature>